<protein>
    <submittedName>
        <fullName evidence="2">Uncharacterized protein</fullName>
    </submittedName>
</protein>
<comment type="caution">
    <text evidence="2">The sequence shown here is derived from an EMBL/GenBank/DDBJ whole genome shotgun (WGS) entry which is preliminary data.</text>
</comment>
<evidence type="ECO:0000313" key="2">
    <source>
        <dbReference type="EMBL" id="MBR7621684.1"/>
    </source>
</evidence>
<feature type="transmembrane region" description="Helical" evidence="1">
    <location>
        <begin position="7"/>
        <end position="29"/>
    </location>
</feature>
<keyword evidence="1" id="KW-1133">Transmembrane helix</keyword>
<proteinExistence type="predicted"/>
<keyword evidence="1" id="KW-0812">Transmembrane</keyword>
<evidence type="ECO:0000256" key="1">
    <source>
        <dbReference type="SAM" id="Phobius"/>
    </source>
</evidence>
<feature type="transmembrane region" description="Helical" evidence="1">
    <location>
        <begin position="41"/>
        <end position="63"/>
    </location>
</feature>
<dbReference type="RefSeq" id="WP_215343193.1">
    <property type="nucleotide sequence ID" value="NZ_JAGSGD010000002.1"/>
</dbReference>
<evidence type="ECO:0000313" key="3">
    <source>
        <dbReference type="Proteomes" id="UP000622580"/>
    </source>
</evidence>
<reference evidence="2" key="1">
    <citation type="submission" date="2021-04" db="EMBL/GenBank/DDBJ databases">
        <title>Draft genome assembly of strain Phenylobacterium sp. 20VBR1 using MiniION and Illumina platforms.</title>
        <authorList>
            <person name="Thomas F.A."/>
            <person name="Krishnan K.P."/>
            <person name="Sinha R.K."/>
        </authorList>
    </citation>
    <scope>NUCLEOTIDE SEQUENCE</scope>
    <source>
        <strain evidence="2">20VBR1</strain>
    </source>
</reference>
<dbReference type="EMBL" id="JAGSGD010000002">
    <property type="protein sequence ID" value="MBR7621684.1"/>
    <property type="molecule type" value="Genomic_DNA"/>
</dbReference>
<dbReference type="AlphaFoldDB" id="A0A941D4S1"/>
<keyword evidence="1" id="KW-0472">Membrane</keyword>
<name>A0A941D4S1_9CAUL</name>
<keyword evidence="3" id="KW-1185">Reference proteome</keyword>
<dbReference type="Proteomes" id="UP000622580">
    <property type="component" value="Unassembled WGS sequence"/>
</dbReference>
<gene>
    <name evidence="2" type="ORF">JKL49_19990</name>
</gene>
<sequence length="86" mass="9031">MPEFKAAVLAVCGLAFSLLFGVIAFRVIIPAILEAHFEGGTLVASLAGLAVAGLLVAFTAWWVRLVARRLRGSSGVKIEGNHAEPD</sequence>
<organism evidence="2 3">
    <name type="scientific">Phenylobacterium glaciei</name>
    <dbReference type="NCBI Taxonomy" id="2803784"/>
    <lineage>
        <taxon>Bacteria</taxon>
        <taxon>Pseudomonadati</taxon>
        <taxon>Pseudomonadota</taxon>
        <taxon>Alphaproteobacteria</taxon>
        <taxon>Caulobacterales</taxon>
        <taxon>Caulobacteraceae</taxon>
        <taxon>Phenylobacterium</taxon>
    </lineage>
</organism>
<accession>A0A941D4S1</accession>